<keyword evidence="7" id="KW-1185">Reference proteome</keyword>
<dbReference type="HAMAP" id="MF_00057">
    <property type="entry name" value="KdsB"/>
    <property type="match status" value="1"/>
</dbReference>
<comment type="subcellular location">
    <subcellularLocation>
        <location evidence="5">Cytoplasm</location>
    </subcellularLocation>
    <subcellularLocation>
        <location evidence="1">Membrane</location>
    </subcellularLocation>
</comment>
<evidence type="ECO:0000256" key="3">
    <source>
        <dbReference type="ARBA" id="ARBA00022695"/>
    </source>
</evidence>
<dbReference type="EMBL" id="AP027081">
    <property type="protein sequence ID" value="BDU76628.1"/>
    <property type="molecule type" value="Genomic_DNA"/>
</dbReference>
<dbReference type="GO" id="GO:0009103">
    <property type="term" value="P:lipopolysaccharide biosynthetic process"/>
    <property type="evidence" value="ECO:0007669"/>
    <property type="project" value="UniProtKB-UniRule"/>
</dbReference>
<dbReference type="KEGG" id="msea:METESE_15860"/>
<accession>A0AA48KFN2</accession>
<dbReference type="Pfam" id="PF02348">
    <property type="entry name" value="CTP_transf_3"/>
    <property type="match status" value="1"/>
</dbReference>
<sequence length="260" mass="28119">MRTLAVLPSRYQASRFPGKPLALIAGRPMIQWVWEAARNAPGVDEVAVATDDARIAEAVAGFGGRVVMTDPALPSGTDRVAAAWRAIGKEFDAILNIQGDEPAMHPATIAGVVALLREDPGLPMATAACPFNSADELFNPNNVKVVVDDRSRALYFSRSPIPYLRNSTLFVPDFRPWLGAEQLAFYLRHLGIYGFRPAALEAFTALPPHPLERMEMLEQLRALAAGMAVGVARTPHLSLGVDVPADVPAVEALLRLHGRK</sequence>
<evidence type="ECO:0000256" key="4">
    <source>
        <dbReference type="ARBA" id="ARBA00022985"/>
    </source>
</evidence>
<keyword evidence="5" id="KW-0963">Cytoplasm</keyword>
<dbReference type="AlphaFoldDB" id="A0AA48KFN2"/>
<dbReference type="RefSeq" id="WP_243332569.1">
    <property type="nucleotide sequence ID" value="NZ_AP027081.1"/>
</dbReference>
<keyword evidence="3 5" id="KW-0548">Nucleotidyltransferase</keyword>
<dbReference type="CDD" id="cd02517">
    <property type="entry name" value="CMP-KDO-Synthetase"/>
    <property type="match status" value="1"/>
</dbReference>
<dbReference type="GO" id="GO:0005829">
    <property type="term" value="C:cytosol"/>
    <property type="evidence" value="ECO:0007669"/>
    <property type="project" value="TreeGrafter"/>
</dbReference>
<keyword evidence="2 5" id="KW-0808">Transferase</keyword>
<evidence type="ECO:0000313" key="7">
    <source>
        <dbReference type="Proteomes" id="UP001228113"/>
    </source>
</evidence>
<evidence type="ECO:0000313" key="6">
    <source>
        <dbReference type="EMBL" id="BDU76628.1"/>
    </source>
</evidence>
<dbReference type="NCBIfam" id="NF003952">
    <property type="entry name" value="PRK05450.1-5"/>
    <property type="match status" value="1"/>
</dbReference>
<dbReference type="PANTHER" id="PTHR42866">
    <property type="entry name" value="3-DEOXY-MANNO-OCTULOSONATE CYTIDYLYLTRANSFERASE"/>
    <property type="match status" value="1"/>
</dbReference>
<proteinExistence type="inferred from homology"/>
<dbReference type="NCBIfam" id="TIGR00466">
    <property type="entry name" value="kdsB"/>
    <property type="match status" value="1"/>
</dbReference>
<comment type="catalytic activity">
    <reaction evidence="5">
        <text>3-deoxy-alpha-D-manno-oct-2-ulosonate + CTP = CMP-3-deoxy-beta-D-manno-octulosonate + diphosphate</text>
        <dbReference type="Rhea" id="RHEA:23448"/>
        <dbReference type="ChEBI" id="CHEBI:33019"/>
        <dbReference type="ChEBI" id="CHEBI:37563"/>
        <dbReference type="ChEBI" id="CHEBI:85986"/>
        <dbReference type="ChEBI" id="CHEBI:85987"/>
        <dbReference type="EC" id="2.7.7.38"/>
    </reaction>
</comment>
<dbReference type="Gene3D" id="3.90.550.10">
    <property type="entry name" value="Spore Coat Polysaccharide Biosynthesis Protein SpsA, Chain A"/>
    <property type="match status" value="1"/>
</dbReference>
<dbReference type="PANTHER" id="PTHR42866:SF2">
    <property type="entry name" value="3-DEOXY-MANNO-OCTULOSONATE CYTIDYLYLTRANSFERASE, MITOCHONDRIAL"/>
    <property type="match status" value="1"/>
</dbReference>
<dbReference type="Proteomes" id="UP001228113">
    <property type="component" value="Chromosome"/>
</dbReference>
<dbReference type="NCBIfam" id="NF009905">
    <property type="entry name" value="PRK13368.1"/>
    <property type="match status" value="1"/>
</dbReference>
<dbReference type="GO" id="GO:0016020">
    <property type="term" value="C:membrane"/>
    <property type="evidence" value="ECO:0007669"/>
    <property type="project" value="UniProtKB-SubCell"/>
</dbReference>
<comment type="function">
    <text evidence="5">Activates KDO (a required 8-carbon sugar) for incorporation into bacterial lipopolysaccharide in Gram-negative bacteria.</text>
</comment>
<organism evidence="6 7">
    <name type="scientific">Mesoterricola sediminis</name>
    <dbReference type="NCBI Taxonomy" id="2927980"/>
    <lineage>
        <taxon>Bacteria</taxon>
        <taxon>Pseudomonadati</taxon>
        <taxon>Acidobacteriota</taxon>
        <taxon>Holophagae</taxon>
        <taxon>Holophagales</taxon>
        <taxon>Holophagaceae</taxon>
        <taxon>Mesoterricola</taxon>
    </lineage>
</organism>
<evidence type="ECO:0000256" key="1">
    <source>
        <dbReference type="ARBA" id="ARBA00004370"/>
    </source>
</evidence>
<keyword evidence="4 5" id="KW-0448">Lipopolysaccharide biosynthesis</keyword>
<name>A0AA48KFN2_9BACT</name>
<dbReference type="GO" id="GO:0033468">
    <property type="term" value="P:CMP-keto-3-deoxy-D-manno-octulosonic acid biosynthetic process"/>
    <property type="evidence" value="ECO:0007669"/>
    <property type="project" value="UniProtKB-UniRule"/>
</dbReference>
<dbReference type="InterPro" id="IPR003329">
    <property type="entry name" value="Cytidylyl_trans"/>
</dbReference>
<comment type="pathway">
    <text evidence="5">Nucleotide-sugar biosynthesis; CMP-3-deoxy-D-manno-octulosonate biosynthesis; CMP-3-deoxy-D-manno-octulosonate from 3-deoxy-D-manno-octulosonate and CTP: step 1/1.</text>
</comment>
<dbReference type="GO" id="GO:0008690">
    <property type="term" value="F:3-deoxy-manno-octulosonate cytidylyltransferase activity"/>
    <property type="evidence" value="ECO:0007669"/>
    <property type="project" value="UniProtKB-UniRule"/>
</dbReference>
<evidence type="ECO:0000256" key="5">
    <source>
        <dbReference type="HAMAP-Rule" id="MF_00057"/>
    </source>
</evidence>
<evidence type="ECO:0000256" key="2">
    <source>
        <dbReference type="ARBA" id="ARBA00022679"/>
    </source>
</evidence>
<dbReference type="NCBIfam" id="NF003950">
    <property type="entry name" value="PRK05450.1-3"/>
    <property type="match status" value="1"/>
</dbReference>
<protein>
    <recommendedName>
        <fullName evidence="5">3-deoxy-manno-octulosonate cytidylyltransferase</fullName>
        <ecNumber evidence="5">2.7.7.38</ecNumber>
    </recommendedName>
    <alternativeName>
        <fullName evidence="5">CMP-2-keto-3-deoxyoctulosonic acid synthase</fullName>
        <shortName evidence="5">CKS</shortName>
        <shortName evidence="5">CMP-KDO synthase</shortName>
    </alternativeName>
</protein>
<gene>
    <name evidence="5 6" type="primary">kdsB</name>
    <name evidence="6" type="ORF">METESE_15860</name>
</gene>
<dbReference type="SUPFAM" id="SSF53448">
    <property type="entry name" value="Nucleotide-diphospho-sugar transferases"/>
    <property type="match status" value="1"/>
</dbReference>
<dbReference type="InterPro" id="IPR029044">
    <property type="entry name" value="Nucleotide-diphossugar_trans"/>
</dbReference>
<dbReference type="FunFam" id="3.90.550.10:FF:000011">
    <property type="entry name" value="3-deoxy-manno-octulosonate cytidylyltransferase"/>
    <property type="match status" value="1"/>
</dbReference>
<reference evidence="6" key="1">
    <citation type="journal article" date="2023" name="Int. J. Syst. Evol. Microbiol.">
        <title>Mesoterricola silvestris gen. nov., sp. nov., Mesoterricola sediminis sp. nov., Geothrix oryzae sp. nov., Geothrix edaphica sp. nov., Geothrix rubra sp. nov., and Geothrix limicola sp. nov., six novel members of Acidobacteriota isolated from soils.</title>
        <authorList>
            <person name="Itoh H."/>
            <person name="Sugisawa Y."/>
            <person name="Mise K."/>
            <person name="Xu Z."/>
            <person name="Kuniyasu M."/>
            <person name="Ushijima N."/>
            <person name="Kawano K."/>
            <person name="Kobayashi E."/>
            <person name="Shiratori Y."/>
            <person name="Masuda Y."/>
            <person name="Senoo K."/>
        </authorList>
    </citation>
    <scope>NUCLEOTIDE SEQUENCE</scope>
    <source>
        <strain evidence="6">W786</strain>
    </source>
</reference>
<dbReference type="EC" id="2.7.7.38" evidence="5"/>
<dbReference type="InterPro" id="IPR004528">
    <property type="entry name" value="KdsB"/>
</dbReference>
<comment type="similarity">
    <text evidence="5">Belongs to the KdsB family.</text>
</comment>